<name>A0ABT6RI66_9BACT</name>
<organism evidence="2 3">
    <name type="scientific">Pinibacter soli</name>
    <dbReference type="NCBI Taxonomy" id="3044211"/>
    <lineage>
        <taxon>Bacteria</taxon>
        <taxon>Pseudomonadati</taxon>
        <taxon>Bacteroidota</taxon>
        <taxon>Chitinophagia</taxon>
        <taxon>Chitinophagales</taxon>
        <taxon>Chitinophagaceae</taxon>
        <taxon>Pinibacter</taxon>
    </lineage>
</organism>
<dbReference type="SUPFAM" id="SSF54593">
    <property type="entry name" value="Glyoxalase/Bleomycin resistance protein/Dihydroxybiphenyl dioxygenase"/>
    <property type="match status" value="1"/>
</dbReference>
<dbReference type="PANTHER" id="PTHR33990">
    <property type="entry name" value="PROTEIN YJDN-RELATED"/>
    <property type="match status" value="1"/>
</dbReference>
<dbReference type="PANTHER" id="PTHR33990:SF1">
    <property type="entry name" value="PROTEIN YJDN"/>
    <property type="match status" value="1"/>
</dbReference>
<comment type="caution">
    <text evidence="2">The sequence shown here is derived from an EMBL/GenBank/DDBJ whole genome shotgun (WGS) entry which is preliminary data.</text>
</comment>
<proteinExistence type="predicted"/>
<dbReference type="InterPro" id="IPR029068">
    <property type="entry name" value="Glyas_Bleomycin-R_OHBP_Dase"/>
</dbReference>
<evidence type="ECO:0000313" key="3">
    <source>
        <dbReference type="Proteomes" id="UP001226434"/>
    </source>
</evidence>
<keyword evidence="3" id="KW-1185">Reference proteome</keyword>
<dbReference type="EMBL" id="JASBRG010000007">
    <property type="protein sequence ID" value="MDI3322254.1"/>
    <property type="molecule type" value="Genomic_DNA"/>
</dbReference>
<dbReference type="Proteomes" id="UP001226434">
    <property type="component" value="Unassembled WGS sequence"/>
</dbReference>
<dbReference type="CDD" id="cd06588">
    <property type="entry name" value="PhnB_like"/>
    <property type="match status" value="1"/>
</dbReference>
<reference evidence="2 3" key="1">
    <citation type="submission" date="2023-05" db="EMBL/GenBank/DDBJ databases">
        <title>Genome sequence of Pinibacter sp. MAH-24.</title>
        <authorList>
            <person name="Huq M.A."/>
        </authorList>
    </citation>
    <scope>NUCLEOTIDE SEQUENCE [LARGE SCALE GENOMIC DNA]</scope>
    <source>
        <strain evidence="2 3">MAH-24</strain>
    </source>
</reference>
<dbReference type="RefSeq" id="WP_282336371.1">
    <property type="nucleotide sequence ID" value="NZ_JASBRG010000007.1"/>
</dbReference>
<protein>
    <submittedName>
        <fullName evidence="2">VOC family protein</fullName>
    </submittedName>
</protein>
<feature type="domain" description="PhnB-like" evidence="1">
    <location>
        <begin position="4"/>
        <end position="136"/>
    </location>
</feature>
<dbReference type="Gene3D" id="3.10.180.10">
    <property type="entry name" value="2,3-Dihydroxybiphenyl 1,2-Dioxygenase, domain 1"/>
    <property type="match status" value="1"/>
</dbReference>
<evidence type="ECO:0000313" key="2">
    <source>
        <dbReference type="EMBL" id="MDI3322254.1"/>
    </source>
</evidence>
<gene>
    <name evidence="2" type="ORF">QJ048_20865</name>
</gene>
<dbReference type="Pfam" id="PF06983">
    <property type="entry name" value="3-dmu-9_3-mt"/>
    <property type="match status" value="1"/>
</dbReference>
<evidence type="ECO:0000259" key="1">
    <source>
        <dbReference type="Pfam" id="PF06983"/>
    </source>
</evidence>
<sequence length="144" mass="16000">MAHVSIYLNFAGNAEEAFNTYKKVFGTEFSTPLMRMSDIPPSPNAPSLPESEKNKVMHVALPILGGIEIMATDTLESMGHKLIEGNNVTISLNPDTKEDADKLYAGLSEGATEAVAPHDEFWGYWGTCKDRFGIRWMFNVMKKQ</sequence>
<dbReference type="InterPro" id="IPR028973">
    <property type="entry name" value="PhnB-like"/>
</dbReference>
<accession>A0ABT6RI66</accession>